<dbReference type="CDD" id="cd07890">
    <property type="entry name" value="CYTH-like_AC_IV-like"/>
    <property type="match status" value="1"/>
</dbReference>
<dbReference type="Gene3D" id="2.40.320.10">
    <property type="entry name" value="Hypothetical Protein Pfu-838710-001"/>
    <property type="match status" value="1"/>
</dbReference>
<dbReference type="SUPFAM" id="SSF55154">
    <property type="entry name" value="CYTH-like phosphatases"/>
    <property type="match status" value="1"/>
</dbReference>
<evidence type="ECO:0000313" key="2">
    <source>
        <dbReference type="EMBL" id="NJC70364.1"/>
    </source>
</evidence>
<accession>A0ABX0XWD9</accession>
<dbReference type="InterPro" id="IPR033469">
    <property type="entry name" value="CYTH-like_dom_sf"/>
</dbReference>
<comment type="caution">
    <text evidence="2">The sequence shown here is derived from an EMBL/GenBank/DDBJ whole genome shotgun (WGS) entry which is preliminary data.</text>
</comment>
<reference evidence="2 3" key="1">
    <citation type="submission" date="2020-03" db="EMBL/GenBank/DDBJ databases">
        <title>WGS of the type strain of Planosporangium spp.</title>
        <authorList>
            <person name="Thawai C."/>
        </authorList>
    </citation>
    <scope>NUCLEOTIDE SEQUENCE [LARGE SCALE GENOMIC DNA]</scope>
    <source>
        <strain evidence="2 3">TBRC 5610</strain>
    </source>
</reference>
<name>A0ABX0XWD9_9ACTN</name>
<evidence type="ECO:0000313" key="3">
    <source>
        <dbReference type="Proteomes" id="UP000722989"/>
    </source>
</evidence>
<dbReference type="InterPro" id="IPR023577">
    <property type="entry name" value="CYTH_domain"/>
</dbReference>
<gene>
    <name evidence="2" type="ORF">HC031_11670</name>
</gene>
<proteinExistence type="predicted"/>
<evidence type="ECO:0000259" key="1">
    <source>
        <dbReference type="PROSITE" id="PS51707"/>
    </source>
</evidence>
<dbReference type="PANTHER" id="PTHR21028:SF2">
    <property type="entry name" value="CYTH DOMAIN-CONTAINING PROTEIN"/>
    <property type="match status" value="1"/>
</dbReference>
<organism evidence="2 3">
    <name type="scientific">Planosporangium thailandense</name>
    <dbReference type="NCBI Taxonomy" id="765197"/>
    <lineage>
        <taxon>Bacteria</taxon>
        <taxon>Bacillati</taxon>
        <taxon>Actinomycetota</taxon>
        <taxon>Actinomycetes</taxon>
        <taxon>Micromonosporales</taxon>
        <taxon>Micromonosporaceae</taxon>
        <taxon>Planosporangium</taxon>
    </lineage>
</organism>
<dbReference type="InterPro" id="IPR008173">
    <property type="entry name" value="Adenylyl_cyclase_CyaB"/>
</dbReference>
<dbReference type="SMART" id="SM01118">
    <property type="entry name" value="CYTH"/>
    <property type="match status" value="1"/>
</dbReference>
<dbReference type="RefSeq" id="WP_167925266.1">
    <property type="nucleotide sequence ID" value="NZ_JAATVY010000006.1"/>
</dbReference>
<keyword evidence="3" id="KW-1185">Reference proteome</keyword>
<sequence>MASTRVGGMGVAAGALETESKHRIRDGAAVLAVLDRLGFRADPVSLQADEYYDTPVGLLGAANLVLRLRVVDGQVTAGFKGPRSFLPDGSHARIEVELPAADAEDVRAALAEQGLVCVWRLQKRRREYHRPGLSIVVCLDELPRLGHFVELEGESDDIAEVRRSLGATIGPAEPLSYRDLALRWLGEQGRTTTALTFGTAG</sequence>
<dbReference type="Pfam" id="PF01928">
    <property type="entry name" value="CYTH"/>
    <property type="match status" value="1"/>
</dbReference>
<dbReference type="PANTHER" id="PTHR21028">
    <property type="entry name" value="SI:CH211-156B7.4"/>
    <property type="match status" value="1"/>
</dbReference>
<protein>
    <submittedName>
        <fullName evidence="2">Class IV adenylate cyclase</fullName>
    </submittedName>
</protein>
<feature type="domain" description="CYTH" evidence="1">
    <location>
        <begin position="15"/>
        <end position="183"/>
    </location>
</feature>
<dbReference type="EMBL" id="JAATVY010000006">
    <property type="protein sequence ID" value="NJC70364.1"/>
    <property type="molecule type" value="Genomic_DNA"/>
</dbReference>
<dbReference type="Proteomes" id="UP000722989">
    <property type="component" value="Unassembled WGS sequence"/>
</dbReference>
<dbReference type="PROSITE" id="PS51707">
    <property type="entry name" value="CYTH"/>
    <property type="match status" value="1"/>
</dbReference>